<evidence type="ECO:0000313" key="7">
    <source>
        <dbReference type="Proteomes" id="UP000289372"/>
    </source>
</evidence>
<name>A0AAQ0YKD6_XANPE</name>
<comment type="similarity">
    <text evidence="2 4">Belongs to the thiolase-like superfamily. Beta-ketoacyl-ACP synthases family.</text>
</comment>
<dbReference type="Pfam" id="PF02801">
    <property type="entry name" value="Ketoacyl-synt_C"/>
    <property type="match status" value="1"/>
</dbReference>
<evidence type="ECO:0000256" key="2">
    <source>
        <dbReference type="ARBA" id="ARBA00008467"/>
    </source>
</evidence>
<proteinExistence type="inferred from homology"/>
<organism evidence="6 7">
    <name type="scientific">Xanthomonas perforans</name>
    <dbReference type="NCBI Taxonomy" id="442694"/>
    <lineage>
        <taxon>Bacteria</taxon>
        <taxon>Pseudomonadati</taxon>
        <taxon>Pseudomonadota</taxon>
        <taxon>Gammaproteobacteria</taxon>
        <taxon>Lysobacterales</taxon>
        <taxon>Lysobacteraceae</taxon>
        <taxon>Xanthomonas</taxon>
    </lineage>
</organism>
<dbReference type="PANTHER" id="PTHR11712:SF336">
    <property type="entry name" value="3-OXOACYL-[ACYL-CARRIER-PROTEIN] SYNTHASE, MITOCHONDRIAL"/>
    <property type="match status" value="1"/>
</dbReference>
<dbReference type="InterPro" id="IPR014031">
    <property type="entry name" value="Ketoacyl_synth_C"/>
</dbReference>
<dbReference type="Pfam" id="PF00109">
    <property type="entry name" value="ketoacyl-synt"/>
    <property type="match status" value="1"/>
</dbReference>
<dbReference type="Gene3D" id="3.40.47.10">
    <property type="match status" value="1"/>
</dbReference>
<dbReference type="InterPro" id="IPR020841">
    <property type="entry name" value="PKS_Beta-ketoAc_synthase_dom"/>
</dbReference>
<comment type="pathway">
    <text evidence="1">Lipid metabolism; fatty acid biosynthesis.</text>
</comment>
<dbReference type="InterPro" id="IPR016039">
    <property type="entry name" value="Thiolase-like"/>
</dbReference>
<evidence type="ECO:0000256" key="4">
    <source>
        <dbReference type="RuleBase" id="RU003694"/>
    </source>
</evidence>
<dbReference type="InterPro" id="IPR000794">
    <property type="entry name" value="Beta-ketoacyl_synthase"/>
</dbReference>
<evidence type="ECO:0000313" key="6">
    <source>
        <dbReference type="EMBL" id="RXD49517.1"/>
    </source>
</evidence>
<dbReference type="AlphaFoldDB" id="A0AAQ0YKD6"/>
<dbReference type="PROSITE" id="PS52004">
    <property type="entry name" value="KS3_2"/>
    <property type="match status" value="1"/>
</dbReference>
<evidence type="ECO:0000256" key="3">
    <source>
        <dbReference type="ARBA" id="ARBA00022679"/>
    </source>
</evidence>
<dbReference type="EMBL" id="PUUL01000142">
    <property type="protein sequence ID" value="RXD49517.1"/>
    <property type="molecule type" value="Genomic_DNA"/>
</dbReference>
<comment type="caution">
    <text evidence="6">The sequence shown here is derived from an EMBL/GenBank/DDBJ whole genome shotgun (WGS) entry which is preliminary data.</text>
</comment>
<dbReference type="PANTHER" id="PTHR11712">
    <property type="entry name" value="POLYKETIDE SYNTHASE-RELATED"/>
    <property type="match status" value="1"/>
</dbReference>
<reference evidence="6 7" key="1">
    <citation type="submission" date="2018-02" db="EMBL/GenBank/DDBJ databases">
        <title>Characterization of Xanthomonas diversity in transplant houses and field plants.</title>
        <authorList>
            <person name="Abrahamian P."/>
            <person name="Timilsina S."/>
            <person name="Minsavage G.V."/>
            <person name="Goss E.M."/>
            <person name="Jones J.B."/>
            <person name="Vallad G.E."/>
        </authorList>
    </citation>
    <scope>NUCLEOTIDE SEQUENCE [LARGE SCALE GENOMIC DNA]</scope>
    <source>
        <strain evidence="6 7">GEV2132</strain>
    </source>
</reference>
<dbReference type="SUPFAM" id="SSF53901">
    <property type="entry name" value="Thiolase-like"/>
    <property type="match status" value="2"/>
</dbReference>
<feature type="domain" description="Ketosynthase family 3 (KS3)" evidence="5">
    <location>
        <begin position="25"/>
        <end position="369"/>
    </location>
</feature>
<sequence>MRCEMLPVKVIASEWMTPRYPEGRIEEMVADSIGLRCFSKKDISEFNHETYEKLRSDFGIYDEARDIALAVAVARKAMQGHMSVGKRDLAIFLSMQESSLSSMAICGEITEEGRTWLEPARWFSTIRRELELMPCEDVWVNAACASGNYGLAAAHDYVSQSPGRQALVIACFSMFPGSSHVFIDVGIAAMNTCRPFHTERDGTLVSEGAAALLLSNAKDIDRSNTCSFLGYGLSCDAYNQVAPDPSGDTALQSILDALDSAGLTPGDIDYINAHGTGTWVNDEIELAIIKRGGLQNAQLSSTKAYTGHCMIASALIEACICSQILVKGVIPLDLYRDSSIRALGNSHPKFVLSNSFGFGGANSSIVLGR</sequence>
<dbReference type="Proteomes" id="UP000289372">
    <property type="component" value="Unassembled WGS sequence"/>
</dbReference>
<dbReference type="GO" id="GO:0004315">
    <property type="term" value="F:3-oxoacyl-[acyl-carrier-protein] synthase activity"/>
    <property type="evidence" value="ECO:0007669"/>
    <property type="project" value="TreeGrafter"/>
</dbReference>
<accession>A0AAQ0YKD6</accession>
<dbReference type="GO" id="GO:0006633">
    <property type="term" value="P:fatty acid biosynthetic process"/>
    <property type="evidence" value="ECO:0007669"/>
    <property type="project" value="TreeGrafter"/>
</dbReference>
<evidence type="ECO:0000259" key="5">
    <source>
        <dbReference type="PROSITE" id="PS52004"/>
    </source>
</evidence>
<evidence type="ECO:0000256" key="1">
    <source>
        <dbReference type="ARBA" id="ARBA00005194"/>
    </source>
</evidence>
<dbReference type="SMART" id="SM00825">
    <property type="entry name" value="PKS_KS"/>
    <property type="match status" value="1"/>
</dbReference>
<gene>
    <name evidence="6" type="ORF">DB769_21095</name>
</gene>
<dbReference type="InterPro" id="IPR014030">
    <property type="entry name" value="Ketoacyl_synth_N"/>
</dbReference>
<keyword evidence="3 4" id="KW-0808">Transferase</keyword>
<protein>
    <recommendedName>
        <fullName evidence="5">Ketosynthase family 3 (KS3) domain-containing protein</fullName>
    </recommendedName>
</protein>